<evidence type="ECO:0000313" key="2">
    <source>
        <dbReference type="Proteomes" id="UP000193719"/>
    </source>
</evidence>
<keyword evidence="2" id="KW-1185">Reference proteome</keyword>
<dbReference type="Gene3D" id="3.30.70.1230">
    <property type="entry name" value="Nucleotide cyclase"/>
    <property type="match status" value="1"/>
</dbReference>
<dbReference type="STRING" id="1754191.A0A1Y1UBY0"/>
<accession>A0A1Y1UBY0</accession>
<proteinExistence type="predicted"/>
<dbReference type="PANTHER" id="PTHR47455">
    <property type="entry name" value="ADENYLYL CYCLASE BETA"/>
    <property type="match status" value="1"/>
</dbReference>
<dbReference type="OrthoDB" id="2158101at2759"/>
<comment type="caution">
    <text evidence="1">The sequence shown here is derived from an EMBL/GenBank/DDBJ whole genome shotgun (WGS) entry which is preliminary data.</text>
</comment>
<evidence type="ECO:0008006" key="3">
    <source>
        <dbReference type="Google" id="ProtNLM"/>
    </source>
</evidence>
<reference evidence="1 2" key="1">
    <citation type="submission" date="2016-08" db="EMBL/GenBank/DDBJ databases">
        <title>Genomes of anaerobic fungi encode conserved fungal cellulosomes for biomass hydrolysis.</title>
        <authorList>
            <consortium name="DOE Joint Genome Institute"/>
            <person name="Haitjema C.H."/>
            <person name="Gilmore S.P."/>
            <person name="Henske J.K."/>
            <person name="Solomon K.V."/>
            <person name="De Groot R."/>
            <person name="Kuo A."/>
            <person name="Mondo S.J."/>
            <person name="Salamov A.A."/>
            <person name="Labutti K."/>
            <person name="Zhao Z."/>
            <person name="Chiniquy J."/>
            <person name="Barry K."/>
            <person name="Brewer H.M."/>
            <person name="Purvine S.O."/>
            <person name="Wright A.T."/>
            <person name="Boxma B."/>
            <person name="Van Alen T."/>
            <person name="Hackstein J.H."/>
            <person name="Baker S.E."/>
            <person name="Grigoriev I.V."/>
            <person name="O'Malley M.A."/>
        </authorList>
    </citation>
    <scope>NUCLEOTIDE SEQUENCE [LARGE SCALE GENOMIC DNA]</scope>
    <source>
        <strain evidence="2">finn</strain>
    </source>
</reference>
<dbReference type="AlphaFoldDB" id="A0A1Y1UBY0"/>
<sequence>MNGYLDMLIDVITSYGGDLIKFAGDAVIFCWTYDLGNDIVENTDYAINFFDTGYMIINVIMCCLELIKTVNENPIYIPGYQTVTGFTYGIGNVTTQLSKLLDEANQGKLQYLIKHGNIIKGFTDEFKKHLTINNNGDGCVIIESGKIPDNIFNIDKKNLRSNSGAKEAALHKMESGISNLIEFNELRKVTTVFIRLTQIKFNSKDDLQIAQEALSAVQRILAVQEGTLRQFLYDDKGAVYYYILGNRIRSDYSVVGDSVNMAGNI</sequence>
<protein>
    <recommendedName>
        <fullName evidence="3">Adenylyl cyclase</fullName>
    </recommendedName>
</protein>
<gene>
    <name evidence="1" type="ORF">BCR36DRAFT_417183</name>
</gene>
<dbReference type="PANTHER" id="PTHR47455:SF1">
    <property type="entry name" value="GUANYLATE CYCLASE DOMAIN-CONTAINING PROTEIN"/>
    <property type="match status" value="1"/>
</dbReference>
<evidence type="ECO:0000313" key="1">
    <source>
        <dbReference type="EMBL" id="ORX35512.1"/>
    </source>
</evidence>
<name>A0A1Y1UBY0_9FUNG</name>
<organism evidence="1 2">
    <name type="scientific">Piromyces finnis</name>
    <dbReference type="NCBI Taxonomy" id="1754191"/>
    <lineage>
        <taxon>Eukaryota</taxon>
        <taxon>Fungi</taxon>
        <taxon>Fungi incertae sedis</taxon>
        <taxon>Chytridiomycota</taxon>
        <taxon>Chytridiomycota incertae sedis</taxon>
        <taxon>Neocallimastigomycetes</taxon>
        <taxon>Neocallimastigales</taxon>
        <taxon>Neocallimastigaceae</taxon>
        <taxon>Piromyces</taxon>
    </lineage>
</organism>
<dbReference type="InterPro" id="IPR029787">
    <property type="entry name" value="Nucleotide_cyclase"/>
</dbReference>
<dbReference type="EMBL" id="MCFH01000171">
    <property type="protein sequence ID" value="ORX35512.1"/>
    <property type="molecule type" value="Genomic_DNA"/>
</dbReference>
<reference evidence="1 2" key="2">
    <citation type="submission" date="2016-08" db="EMBL/GenBank/DDBJ databases">
        <title>Pervasive Adenine N6-methylation of Active Genes in Fungi.</title>
        <authorList>
            <consortium name="DOE Joint Genome Institute"/>
            <person name="Mondo S.J."/>
            <person name="Dannebaum R.O."/>
            <person name="Kuo R.C."/>
            <person name="Labutti K."/>
            <person name="Haridas S."/>
            <person name="Kuo A."/>
            <person name="Salamov A."/>
            <person name="Ahrendt S.R."/>
            <person name="Lipzen A."/>
            <person name="Sullivan W."/>
            <person name="Andreopoulos W.B."/>
            <person name="Clum A."/>
            <person name="Lindquist E."/>
            <person name="Daum C."/>
            <person name="Ramamoorthy G.K."/>
            <person name="Gryganskyi A."/>
            <person name="Culley D."/>
            <person name="Magnuson J.K."/>
            <person name="James T.Y."/>
            <person name="O'Malley M.A."/>
            <person name="Stajich J.E."/>
            <person name="Spatafora J.W."/>
            <person name="Visel A."/>
            <person name="Grigoriev I.V."/>
        </authorList>
    </citation>
    <scope>NUCLEOTIDE SEQUENCE [LARGE SCALE GENOMIC DNA]</scope>
    <source>
        <strain evidence="2">finn</strain>
    </source>
</reference>
<dbReference type="SUPFAM" id="SSF55073">
    <property type="entry name" value="Nucleotide cyclase"/>
    <property type="match status" value="1"/>
</dbReference>
<dbReference type="Proteomes" id="UP000193719">
    <property type="component" value="Unassembled WGS sequence"/>
</dbReference>